<dbReference type="Proteomes" id="UP001165079">
    <property type="component" value="Unassembled WGS sequence"/>
</dbReference>
<keyword evidence="3" id="KW-1185">Reference proteome</keyword>
<accession>A0A9W6SRF3</accession>
<protein>
    <recommendedName>
        <fullName evidence="1">Pyrrolo-quinoline quinone repeat domain-containing protein</fullName>
    </recommendedName>
</protein>
<dbReference type="InterPro" id="IPR011047">
    <property type="entry name" value="Quinoprotein_ADH-like_sf"/>
</dbReference>
<dbReference type="EMBL" id="BSTX01000004">
    <property type="protein sequence ID" value="GLZ80971.1"/>
    <property type="molecule type" value="Genomic_DNA"/>
</dbReference>
<feature type="domain" description="Pyrrolo-quinoline quinone repeat" evidence="1">
    <location>
        <begin position="138"/>
        <end position="249"/>
    </location>
</feature>
<gene>
    <name evidence="2" type="ORF">Afil01_57780</name>
</gene>
<dbReference type="InterPro" id="IPR015943">
    <property type="entry name" value="WD40/YVTN_repeat-like_dom_sf"/>
</dbReference>
<evidence type="ECO:0000313" key="2">
    <source>
        <dbReference type="EMBL" id="GLZ80971.1"/>
    </source>
</evidence>
<organism evidence="2 3">
    <name type="scientific">Actinorhabdospora filicis</name>
    <dbReference type="NCBI Taxonomy" id="1785913"/>
    <lineage>
        <taxon>Bacteria</taxon>
        <taxon>Bacillati</taxon>
        <taxon>Actinomycetota</taxon>
        <taxon>Actinomycetes</taxon>
        <taxon>Micromonosporales</taxon>
        <taxon>Micromonosporaceae</taxon>
        <taxon>Actinorhabdospora</taxon>
    </lineage>
</organism>
<dbReference type="SUPFAM" id="SSF50998">
    <property type="entry name" value="Quinoprotein alcohol dehydrogenase-like"/>
    <property type="match status" value="1"/>
</dbReference>
<dbReference type="Gene3D" id="2.130.10.10">
    <property type="entry name" value="YVTN repeat-like/Quinoprotein amine dehydrogenase"/>
    <property type="match status" value="1"/>
</dbReference>
<evidence type="ECO:0000313" key="3">
    <source>
        <dbReference type="Proteomes" id="UP001165079"/>
    </source>
</evidence>
<evidence type="ECO:0000259" key="1">
    <source>
        <dbReference type="Pfam" id="PF13360"/>
    </source>
</evidence>
<dbReference type="Pfam" id="PF13360">
    <property type="entry name" value="PQQ_2"/>
    <property type="match status" value="1"/>
</dbReference>
<proteinExistence type="predicted"/>
<comment type="caution">
    <text evidence="2">The sequence shown here is derived from an EMBL/GenBank/DDBJ whole genome shotgun (WGS) entry which is preliminary data.</text>
</comment>
<reference evidence="2" key="1">
    <citation type="submission" date="2023-03" db="EMBL/GenBank/DDBJ databases">
        <title>Actinorhabdospora filicis NBRC 111898.</title>
        <authorList>
            <person name="Ichikawa N."/>
            <person name="Sato H."/>
            <person name="Tonouchi N."/>
        </authorList>
    </citation>
    <scope>NUCLEOTIDE SEQUENCE</scope>
    <source>
        <strain evidence="2">NBRC 111898</strain>
    </source>
</reference>
<dbReference type="InterPro" id="IPR002372">
    <property type="entry name" value="PQQ_rpt_dom"/>
</dbReference>
<name>A0A9W6SRF3_9ACTN</name>
<sequence>MVPVVAGVAVLAVVVALVASRFLGQGLPPEIELPGPEAIDTAGTPPPPGFGDQPLWTRDGLFSVALGGGLAVVEYAESLRTGMVVLDARTGETRWALGRRAVIAGGTTMRATGIGPYPTAEGTVIIGTRLLEEESPSGVTALDGGRRVWTYEPGGGVSFGGAVGDGFTALNVTGPGREPGVVVLGNHDGEPVWRLDGHRMDNLAGGVVLARPNGSAAIGGFDGRTGRKLWEHPEYTSAELAYADAAVVVVKAAVGAETPVHRLLDALSGAEIARLDDQVNTLLGACASDASALVCDLVNRGVEEDRRLLSYAGGHVRMSARAPADTGATRSVWRGRVLLAESTVDIAGVELRPGLPGPLLAEGGGFVAFRTGGDDGDITVSVHAATG</sequence>
<dbReference type="AlphaFoldDB" id="A0A9W6SRF3"/>